<evidence type="ECO:0000313" key="2">
    <source>
        <dbReference type="Proteomes" id="UP000233556"/>
    </source>
</evidence>
<dbReference type="Proteomes" id="UP000233556">
    <property type="component" value="Unassembled WGS sequence"/>
</dbReference>
<dbReference type="EMBL" id="KZ507155">
    <property type="protein sequence ID" value="PKU37424.1"/>
    <property type="molecule type" value="Genomic_DNA"/>
</dbReference>
<evidence type="ECO:0008006" key="3">
    <source>
        <dbReference type="Google" id="ProtNLM"/>
    </source>
</evidence>
<dbReference type="PANTHER" id="PTHR33332">
    <property type="entry name" value="REVERSE TRANSCRIPTASE DOMAIN-CONTAINING PROTEIN"/>
    <property type="match status" value="1"/>
</dbReference>
<accession>A0A2I0TUC9</accession>
<reference evidence="2" key="2">
    <citation type="submission" date="2017-12" db="EMBL/GenBank/DDBJ databases">
        <title>Genome sequence of the Bar-tailed Godwit (Limosa lapponica baueri).</title>
        <authorList>
            <person name="Lima N.C.B."/>
            <person name="Parody-Merino A.M."/>
            <person name="Battley P.F."/>
            <person name="Fidler A.E."/>
            <person name="Prosdocimi F."/>
        </authorList>
    </citation>
    <scope>NUCLEOTIDE SEQUENCE [LARGE SCALE GENOMIC DNA]</scope>
</reference>
<proteinExistence type="predicted"/>
<evidence type="ECO:0000313" key="1">
    <source>
        <dbReference type="EMBL" id="PKU37424.1"/>
    </source>
</evidence>
<dbReference type="PRINTS" id="PR01345">
    <property type="entry name" value="CERVTRCPTASE"/>
</dbReference>
<name>A0A2I0TUC9_LIMLA</name>
<reference evidence="2" key="1">
    <citation type="submission" date="2017-11" db="EMBL/GenBank/DDBJ databases">
        <authorList>
            <person name="Lima N.C."/>
            <person name="Parody-Merino A.M."/>
            <person name="Battley P.F."/>
            <person name="Fidler A.E."/>
            <person name="Prosdocimi F."/>
        </authorList>
    </citation>
    <scope>NUCLEOTIDE SEQUENCE [LARGE SCALE GENOMIC DNA]</scope>
</reference>
<dbReference type="AlphaFoldDB" id="A0A2I0TUC9"/>
<gene>
    <name evidence="1" type="ORF">llap_12272</name>
</gene>
<protein>
    <recommendedName>
        <fullName evidence="3">Rna-directed dna polymerase from mobile element jockey-like</fullName>
    </recommendedName>
</protein>
<keyword evidence="2" id="KW-1185">Reference proteome</keyword>
<organism evidence="1 2">
    <name type="scientific">Limosa lapponica baueri</name>
    <dbReference type="NCBI Taxonomy" id="1758121"/>
    <lineage>
        <taxon>Eukaryota</taxon>
        <taxon>Metazoa</taxon>
        <taxon>Chordata</taxon>
        <taxon>Craniata</taxon>
        <taxon>Vertebrata</taxon>
        <taxon>Euteleostomi</taxon>
        <taxon>Archelosauria</taxon>
        <taxon>Archosauria</taxon>
        <taxon>Dinosauria</taxon>
        <taxon>Saurischia</taxon>
        <taxon>Theropoda</taxon>
        <taxon>Coelurosauria</taxon>
        <taxon>Aves</taxon>
        <taxon>Neognathae</taxon>
        <taxon>Neoaves</taxon>
        <taxon>Charadriiformes</taxon>
        <taxon>Scolopacidae</taxon>
        <taxon>Limosa</taxon>
    </lineage>
</organism>
<sequence length="128" mass="14450">MKFNKGKCRVLHLGKNNPTHQYRIGAHLLESSSAERDLGVLVDNKFTTSHQCTLVAKKANGLLECIKKSMASSAWQASLNSSKEEAVSQKLKNHHLESSNDVLPHTALFFLKSRKYCNLNFDETKGWY</sequence>